<sequence>MKTLKRYTLVLLASAVTLFSCEKDYDRVFSETAEARLQKALDEYNAQLQDAPYGWKASLITGTGIEYFYYLDFATDGKVSMLSDFNVNTAGTEQVATWELKALQTATLSFPTYSYIHMPADPKGSVNGGGDGVGQQSDVEFAFARATADSILLEGLQRGSHLTLVQATAEEKELVRKGRIKDILDYGLSGDGLELTLSGDRTITFVLNPDAKTLTAQYISDDGLQVEVTPRAYSVSMQGILLNNPIRAYGETIQELLWDDNVKRYYAKVGNASVPVVQNPNLHFFRPVIPIQDILGADYFAVLVPYGSVNKPIKGQSPLFTELYQAAAAELQTWEVPIELYDMFVAFDINTNTMYLVVRVVQSNTLFTAQYNYRYTLSGEGVYTFGSGTAVDDNAKALAAIMSNIFVYINGDSFKAEFVGGTEALTGGFFSQEHPEFSFSGILTN</sequence>
<dbReference type="PROSITE" id="PS51257">
    <property type="entry name" value="PROKAR_LIPOPROTEIN"/>
    <property type="match status" value="1"/>
</dbReference>
<evidence type="ECO:0000313" key="1">
    <source>
        <dbReference type="EMBL" id="MBT1711878.1"/>
    </source>
</evidence>
<proteinExistence type="predicted"/>
<gene>
    <name evidence="1" type="ORF">KK062_26790</name>
</gene>
<dbReference type="Pfam" id="PF14135">
    <property type="entry name" value="DUF4302"/>
    <property type="match status" value="1"/>
</dbReference>
<dbReference type="AlphaFoldDB" id="A0AAP2E2H3"/>
<dbReference type="RefSeq" id="WP_254087447.1">
    <property type="nucleotide sequence ID" value="NZ_JAHESE010000043.1"/>
</dbReference>
<accession>A0AAP2E2H3</accession>
<comment type="caution">
    <text evidence="1">The sequence shown here is derived from an EMBL/GenBank/DDBJ whole genome shotgun (WGS) entry which is preliminary data.</text>
</comment>
<dbReference type="Proteomes" id="UP001319080">
    <property type="component" value="Unassembled WGS sequence"/>
</dbReference>
<dbReference type="InterPro" id="IPR025396">
    <property type="entry name" value="DUF4302"/>
</dbReference>
<keyword evidence="2" id="KW-1185">Reference proteome</keyword>
<organism evidence="1 2">
    <name type="scientific">Dawidia cretensis</name>
    <dbReference type="NCBI Taxonomy" id="2782350"/>
    <lineage>
        <taxon>Bacteria</taxon>
        <taxon>Pseudomonadati</taxon>
        <taxon>Bacteroidota</taxon>
        <taxon>Cytophagia</taxon>
        <taxon>Cytophagales</taxon>
        <taxon>Chryseotaleaceae</taxon>
        <taxon>Dawidia</taxon>
    </lineage>
</organism>
<dbReference type="EMBL" id="JAHESE010000043">
    <property type="protein sequence ID" value="MBT1711878.1"/>
    <property type="molecule type" value="Genomic_DNA"/>
</dbReference>
<name>A0AAP2E2H3_9BACT</name>
<protein>
    <submittedName>
        <fullName evidence="1">DUF4302 domain-containing protein</fullName>
    </submittedName>
</protein>
<reference evidence="1 2" key="1">
    <citation type="submission" date="2021-05" db="EMBL/GenBank/DDBJ databases">
        <title>A Polyphasic approach of four new species of the genus Ohtaekwangia: Ohtaekwangia histidinii sp. nov., Ohtaekwangia cretensis sp. nov., Ohtaekwangia indiensis sp. nov., Ohtaekwangia reichenbachii sp. nov. from diverse environment.</title>
        <authorList>
            <person name="Octaviana S."/>
        </authorList>
    </citation>
    <scope>NUCLEOTIDE SEQUENCE [LARGE SCALE GENOMIC DNA]</scope>
    <source>
        <strain evidence="1 2">PWU5</strain>
    </source>
</reference>
<evidence type="ECO:0000313" key="2">
    <source>
        <dbReference type="Proteomes" id="UP001319080"/>
    </source>
</evidence>